<evidence type="ECO:0008006" key="3">
    <source>
        <dbReference type="Google" id="ProtNLM"/>
    </source>
</evidence>
<dbReference type="EMBL" id="LMWP01000048">
    <property type="protein sequence ID" value="KUN17539.1"/>
    <property type="molecule type" value="Genomic_DNA"/>
</dbReference>
<dbReference type="AlphaFoldDB" id="A0A101PTQ8"/>
<gene>
    <name evidence="1" type="ORF">AQJ11_37335</name>
</gene>
<dbReference type="RefSeq" id="WP_059266239.1">
    <property type="nucleotide sequence ID" value="NZ_KQ948370.1"/>
</dbReference>
<reference evidence="1 2" key="1">
    <citation type="submission" date="2015-10" db="EMBL/GenBank/DDBJ databases">
        <title>Draft genome sequence of Streptomyces corchorusii DSM 40340, type strain for the species Streptomyces corchorusii.</title>
        <authorList>
            <person name="Ruckert C."/>
            <person name="Winkler A."/>
            <person name="Kalinowski J."/>
            <person name="Kampfer P."/>
            <person name="Glaeser S."/>
        </authorList>
    </citation>
    <scope>NUCLEOTIDE SEQUENCE [LARGE SCALE GENOMIC DNA]</scope>
    <source>
        <strain evidence="1 2">DSM 40340</strain>
    </source>
</reference>
<protein>
    <recommendedName>
        <fullName evidence="3">DUF317 domain-containing protein</fullName>
    </recommendedName>
</protein>
<keyword evidence="2" id="KW-1185">Reference proteome</keyword>
<accession>A0A101PTQ8</accession>
<evidence type="ECO:0000313" key="1">
    <source>
        <dbReference type="EMBL" id="KUN17539.1"/>
    </source>
</evidence>
<sequence length="95" mass="10313">MTTPASMAARVAEILGGDWKADSGPWETYGRLDAPDADTYTLHVDDHGELCLWADLDPTGELASFRKVHTPEGIEVIAEAIAEAIRQHHTAADQD</sequence>
<name>A0A101PTQ8_STRCK</name>
<organism evidence="1 2">
    <name type="scientific">Streptomyces corchorusii</name>
    <name type="common">Streptomyces chibaensis</name>
    <dbReference type="NCBI Taxonomy" id="1903"/>
    <lineage>
        <taxon>Bacteria</taxon>
        <taxon>Bacillati</taxon>
        <taxon>Actinomycetota</taxon>
        <taxon>Actinomycetes</taxon>
        <taxon>Kitasatosporales</taxon>
        <taxon>Streptomycetaceae</taxon>
        <taxon>Streptomyces</taxon>
    </lineage>
</organism>
<comment type="caution">
    <text evidence="1">The sequence shown here is derived from an EMBL/GenBank/DDBJ whole genome shotgun (WGS) entry which is preliminary data.</text>
</comment>
<evidence type="ECO:0000313" key="2">
    <source>
        <dbReference type="Proteomes" id="UP000053398"/>
    </source>
</evidence>
<dbReference type="Proteomes" id="UP000053398">
    <property type="component" value="Unassembled WGS sequence"/>
</dbReference>
<proteinExistence type="predicted"/>